<reference evidence="4 5" key="1">
    <citation type="submission" date="2019-03" db="EMBL/GenBank/DDBJ databases">
        <title>Genomic Encyclopedia of Type Strains, Phase IV (KMG-IV): sequencing the most valuable type-strain genomes for metagenomic binning, comparative biology and taxonomic classification.</title>
        <authorList>
            <person name="Goeker M."/>
        </authorList>
    </citation>
    <scope>NUCLEOTIDE SEQUENCE [LARGE SCALE GENOMIC DNA]</scope>
    <source>
        <strain evidence="4 5">DSM 28287</strain>
    </source>
</reference>
<proteinExistence type="predicted"/>
<dbReference type="Proteomes" id="UP000295500">
    <property type="component" value="Unassembled WGS sequence"/>
</dbReference>
<protein>
    <submittedName>
        <fullName evidence="4">Methyltransferase family protein</fullName>
    </submittedName>
</protein>
<dbReference type="OrthoDB" id="9804312at2"/>
<dbReference type="RefSeq" id="WP_133528776.1">
    <property type="nucleotide sequence ID" value="NZ_SNXO01000025.1"/>
</dbReference>
<dbReference type="GO" id="GO:0032259">
    <property type="term" value="P:methylation"/>
    <property type="evidence" value="ECO:0007669"/>
    <property type="project" value="UniProtKB-KW"/>
</dbReference>
<evidence type="ECO:0000256" key="2">
    <source>
        <dbReference type="ARBA" id="ARBA00022679"/>
    </source>
</evidence>
<gene>
    <name evidence="4" type="ORF">EV211_12517</name>
</gene>
<dbReference type="AlphaFoldDB" id="A0A4R6Q0X5"/>
<evidence type="ECO:0000313" key="4">
    <source>
        <dbReference type="EMBL" id="TDP52863.1"/>
    </source>
</evidence>
<keyword evidence="2 4" id="KW-0808">Transferase</keyword>
<accession>A0A4R6Q0X5</accession>
<keyword evidence="5" id="KW-1185">Reference proteome</keyword>
<dbReference type="EMBL" id="SNXO01000025">
    <property type="protein sequence ID" value="TDP52863.1"/>
    <property type="molecule type" value="Genomic_DNA"/>
</dbReference>
<dbReference type="Gene3D" id="3.40.50.150">
    <property type="entry name" value="Vaccinia Virus protein VP39"/>
    <property type="match status" value="1"/>
</dbReference>
<organism evidence="4 5">
    <name type="scientific">Aminicella lysinilytica</name>
    <dbReference type="NCBI Taxonomy" id="433323"/>
    <lineage>
        <taxon>Bacteria</taxon>
        <taxon>Bacillati</taxon>
        <taxon>Bacillota</taxon>
        <taxon>Clostridia</taxon>
        <taxon>Peptostreptococcales</taxon>
        <taxon>Anaerovoracaceae</taxon>
        <taxon>Aminicella</taxon>
    </lineage>
</organism>
<evidence type="ECO:0000313" key="5">
    <source>
        <dbReference type="Proteomes" id="UP000295500"/>
    </source>
</evidence>
<dbReference type="GO" id="GO:0008168">
    <property type="term" value="F:methyltransferase activity"/>
    <property type="evidence" value="ECO:0007669"/>
    <property type="project" value="UniProtKB-KW"/>
</dbReference>
<dbReference type="PANTHER" id="PTHR43861">
    <property type="entry name" value="TRANS-ACONITATE 2-METHYLTRANSFERASE-RELATED"/>
    <property type="match status" value="1"/>
</dbReference>
<dbReference type="SUPFAM" id="SSF53335">
    <property type="entry name" value="S-adenosyl-L-methionine-dependent methyltransferases"/>
    <property type="match status" value="1"/>
</dbReference>
<dbReference type="InterPro" id="IPR029063">
    <property type="entry name" value="SAM-dependent_MTases_sf"/>
</dbReference>
<sequence length="205" mass="23038">MKDYEKKTLDTYNETAQDFFDSTVGGDMTSLCDHFLECVKTSFPKEDVPSILDLGCGSGRDTKYFLTKGYRVTAVDGSAELCRLASDYTGIEVINQTFEELDYEEAFDGVWACASLLHVAKEDMHGMICRIERALTPGGVFYTCFKNGSSEEFRGGRYYSDYSKDAVAELFADTNLRLQETFLTGDVRDGRDSEQWVNIIAAKLK</sequence>
<dbReference type="PANTHER" id="PTHR43861:SF1">
    <property type="entry name" value="TRANS-ACONITATE 2-METHYLTRANSFERASE"/>
    <property type="match status" value="1"/>
</dbReference>
<dbReference type="InterPro" id="IPR041698">
    <property type="entry name" value="Methyltransf_25"/>
</dbReference>
<keyword evidence="1 4" id="KW-0489">Methyltransferase</keyword>
<evidence type="ECO:0000256" key="1">
    <source>
        <dbReference type="ARBA" id="ARBA00022603"/>
    </source>
</evidence>
<dbReference type="CDD" id="cd02440">
    <property type="entry name" value="AdoMet_MTases"/>
    <property type="match status" value="1"/>
</dbReference>
<feature type="domain" description="Methyltransferase" evidence="3">
    <location>
        <begin position="51"/>
        <end position="139"/>
    </location>
</feature>
<comment type="caution">
    <text evidence="4">The sequence shown here is derived from an EMBL/GenBank/DDBJ whole genome shotgun (WGS) entry which is preliminary data.</text>
</comment>
<dbReference type="Pfam" id="PF13649">
    <property type="entry name" value="Methyltransf_25"/>
    <property type="match status" value="1"/>
</dbReference>
<name>A0A4R6Q0X5_9FIRM</name>
<evidence type="ECO:0000259" key="3">
    <source>
        <dbReference type="Pfam" id="PF13649"/>
    </source>
</evidence>